<dbReference type="PANTHER" id="PTHR30154">
    <property type="entry name" value="LEUCINE-RESPONSIVE REGULATORY PROTEIN"/>
    <property type="match status" value="1"/>
</dbReference>
<dbReference type="InterPro" id="IPR019887">
    <property type="entry name" value="Tscrpt_reg_AsnC/Lrp_C"/>
</dbReference>
<organism evidence="3 4">
    <name type="scientific">Natronorubrum thiooxidans</name>
    <dbReference type="NCBI Taxonomy" id="308853"/>
    <lineage>
        <taxon>Archaea</taxon>
        <taxon>Methanobacteriati</taxon>
        <taxon>Methanobacteriota</taxon>
        <taxon>Stenosarchaea group</taxon>
        <taxon>Halobacteria</taxon>
        <taxon>Halobacteriales</taxon>
        <taxon>Natrialbaceae</taxon>
        <taxon>Natronorubrum</taxon>
    </lineage>
</organism>
<feature type="domain" description="Transcription regulator AsnC/Lrp ligand binding" evidence="1">
    <location>
        <begin position="102"/>
        <end position="172"/>
    </location>
</feature>
<dbReference type="PANTHER" id="PTHR30154:SF34">
    <property type="entry name" value="TRANSCRIPTIONAL REGULATOR AZLB"/>
    <property type="match status" value="1"/>
</dbReference>
<dbReference type="InterPro" id="IPR036388">
    <property type="entry name" value="WH-like_DNA-bd_sf"/>
</dbReference>
<dbReference type="GO" id="GO:0006355">
    <property type="term" value="P:regulation of DNA-templated transcription"/>
    <property type="evidence" value="ECO:0007669"/>
    <property type="project" value="InterPro"/>
</dbReference>
<dbReference type="GO" id="GO:0043565">
    <property type="term" value="F:sequence-specific DNA binding"/>
    <property type="evidence" value="ECO:0007669"/>
    <property type="project" value="TreeGrafter"/>
</dbReference>
<feature type="domain" description="HTH iclR-type" evidence="2">
    <location>
        <begin position="41"/>
        <end position="85"/>
    </location>
</feature>
<accession>A0A1N7E885</accession>
<protein>
    <submittedName>
        <fullName evidence="3">Transcriptional regulator, AsnC family</fullName>
    </submittedName>
</protein>
<dbReference type="GO" id="GO:0005829">
    <property type="term" value="C:cytosol"/>
    <property type="evidence" value="ECO:0007669"/>
    <property type="project" value="TreeGrafter"/>
</dbReference>
<name>A0A1N7E885_9EURY</name>
<dbReference type="InterPro" id="IPR011008">
    <property type="entry name" value="Dimeric_a/b-barrel"/>
</dbReference>
<dbReference type="Gene3D" id="3.30.70.920">
    <property type="match status" value="1"/>
</dbReference>
<dbReference type="SUPFAM" id="SSF46785">
    <property type="entry name" value="Winged helix' DNA-binding domain"/>
    <property type="match status" value="1"/>
</dbReference>
<dbReference type="InterPro" id="IPR036390">
    <property type="entry name" value="WH_DNA-bd_sf"/>
</dbReference>
<dbReference type="InterPro" id="IPR005471">
    <property type="entry name" value="Tscrpt_reg_IclR_N"/>
</dbReference>
<evidence type="ECO:0000313" key="4">
    <source>
        <dbReference type="Proteomes" id="UP000185936"/>
    </source>
</evidence>
<gene>
    <name evidence="3" type="ORF">SAMN05421752_103293</name>
</gene>
<dbReference type="Pfam" id="PF09339">
    <property type="entry name" value="HTH_IclR"/>
    <property type="match status" value="1"/>
</dbReference>
<dbReference type="SMART" id="SM00344">
    <property type="entry name" value="HTH_ASNC"/>
    <property type="match status" value="1"/>
</dbReference>
<keyword evidence="4" id="KW-1185">Reference proteome</keyword>
<evidence type="ECO:0000313" key="3">
    <source>
        <dbReference type="EMBL" id="SIR84297.1"/>
    </source>
</evidence>
<dbReference type="Proteomes" id="UP000185936">
    <property type="component" value="Unassembled WGS sequence"/>
</dbReference>
<proteinExistence type="predicted"/>
<evidence type="ECO:0000259" key="2">
    <source>
        <dbReference type="Pfam" id="PF09339"/>
    </source>
</evidence>
<dbReference type="SUPFAM" id="SSF54909">
    <property type="entry name" value="Dimeric alpha+beta barrel"/>
    <property type="match status" value="1"/>
</dbReference>
<reference evidence="4" key="1">
    <citation type="submission" date="2017-01" db="EMBL/GenBank/DDBJ databases">
        <authorList>
            <person name="Varghese N."/>
            <person name="Submissions S."/>
        </authorList>
    </citation>
    <scope>NUCLEOTIDE SEQUENCE [LARGE SCALE GENOMIC DNA]</scope>
    <source>
        <strain evidence="4">type strain: HArc-</strain>
    </source>
</reference>
<dbReference type="EMBL" id="FTNR01000003">
    <property type="protein sequence ID" value="SIR84297.1"/>
    <property type="molecule type" value="Genomic_DNA"/>
</dbReference>
<dbReference type="Pfam" id="PF01037">
    <property type="entry name" value="AsnC_trans_reg"/>
    <property type="match status" value="1"/>
</dbReference>
<evidence type="ECO:0000259" key="1">
    <source>
        <dbReference type="Pfam" id="PF01037"/>
    </source>
</evidence>
<dbReference type="Gene3D" id="1.10.10.10">
    <property type="entry name" value="Winged helix-like DNA-binding domain superfamily/Winged helix DNA-binding domain"/>
    <property type="match status" value="1"/>
</dbReference>
<dbReference type="AlphaFoldDB" id="A0A1N7E885"/>
<dbReference type="GO" id="GO:0043200">
    <property type="term" value="P:response to amino acid"/>
    <property type="evidence" value="ECO:0007669"/>
    <property type="project" value="TreeGrafter"/>
</dbReference>
<dbReference type="STRING" id="308853.SAMN05421752_103293"/>
<dbReference type="InterPro" id="IPR019888">
    <property type="entry name" value="Tscrpt_reg_AsnC-like"/>
</dbReference>
<sequence length="195" mass="22315">MDLIRIAHHTELATCRYLQVHQTKDIYFIRPEHSFMDERDVRLLKAISELETGSPERLHDATGIPVSTIHYRLSNLREEGIITNDRYDVDLEALGLGVTVLVEIHADYQGSYEEFSDRLLTVEGVTNVYFTMGETDFIVVARLSSSEMVERLIAAFEQLEGVDRTDSTFVISAIEERDALQSYNLETLLEELVDE</sequence>